<protein>
    <submittedName>
        <fullName evidence="2">Uncharacterized protein LOC142165803</fullName>
    </submittedName>
</protein>
<organism evidence="1 2">
    <name type="scientific">Nicotiana tabacum</name>
    <name type="common">Common tobacco</name>
    <dbReference type="NCBI Taxonomy" id="4097"/>
    <lineage>
        <taxon>Eukaryota</taxon>
        <taxon>Viridiplantae</taxon>
        <taxon>Streptophyta</taxon>
        <taxon>Embryophyta</taxon>
        <taxon>Tracheophyta</taxon>
        <taxon>Spermatophyta</taxon>
        <taxon>Magnoliopsida</taxon>
        <taxon>eudicotyledons</taxon>
        <taxon>Gunneridae</taxon>
        <taxon>Pentapetalae</taxon>
        <taxon>asterids</taxon>
        <taxon>lamiids</taxon>
        <taxon>Solanales</taxon>
        <taxon>Solanaceae</taxon>
        <taxon>Nicotianoideae</taxon>
        <taxon>Nicotianeae</taxon>
        <taxon>Nicotiana</taxon>
    </lineage>
</organism>
<dbReference type="Proteomes" id="UP000790787">
    <property type="component" value="Chromosome 11"/>
</dbReference>
<gene>
    <name evidence="2" type="primary">LOC142165803</name>
</gene>
<keyword evidence="1" id="KW-1185">Reference proteome</keyword>
<dbReference type="RefSeq" id="XP_075080278.1">
    <property type="nucleotide sequence ID" value="XM_075224177.1"/>
</dbReference>
<evidence type="ECO:0000313" key="1">
    <source>
        <dbReference type="Proteomes" id="UP000790787"/>
    </source>
</evidence>
<reference evidence="2" key="2">
    <citation type="submission" date="2025-08" db="UniProtKB">
        <authorList>
            <consortium name="RefSeq"/>
        </authorList>
    </citation>
    <scope>IDENTIFICATION</scope>
    <source>
        <tissue evidence="2">Leaf</tissue>
    </source>
</reference>
<sequence length="311" mass="35098">MATENIDHTPPLFLQPSDIPGLILIPIQLIGSENYGLWSISMRPALKTKRKLGFVTGKCANEMYKDALLEEWETCNAIIDLKIIARIDSVSVYFTKLKELWAEYDVLVPFQDFGCPRSKEYMTHLHQQRVMQFLDGLNNIYEQARRQILMKTTEPTLNQAYALIIQDESQQSMGSVSMADKGDPLAMQAGRGHGYRGKKQFPQCDHCRMKGHTKENCFKIIVYPEDFKGRKPFQPRGTLTAANYVEGSITQPSQAATQSKGDYFFTEAQYQQILGLLNNKDSPSEVTTQANNVGNVTTLSSNVEALNELKV</sequence>
<accession>A0AC58S5L1</accession>
<proteinExistence type="predicted"/>
<evidence type="ECO:0000313" key="2">
    <source>
        <dbReference type="RefSeq" id="XP_075080278.1"/>
    </source>
</evidence>
<reference evidence="1" key="1">
    <citation type="journal article" date="2014" name="Nat. Commun.">
        <title>The tobacco genome sequence and its comparison with those of tomato and potato.</title>
        <authorList>
            <person name="Sierro N."/>
            <person name="Battey J.N."/>
            <person name="Ouadi S."/>
            <person name="Bakaher N."/>
            <person name="Bovet L."/>
            <person name="Willig A."/>
            <person name="Goepfert S."/>
            <person name="Peitsch M.C."/>
            <person name="Ivanov N.V."/>
        </authorList>
    </citation>
    <scope>NUCLEOTIDE SEQUENCE [LARGE SCALE GENOMIC DNA]</scope>
</reference>
<name>A0AC58S5L1_TOBAC</name>